<reference evidence="10 11" key="1">
    <citation type="submission" date="2022-03" db="EMBL/GenBank/DDBJ databases">
        <title>Draft genome sequence of Furfurilactobacillus curtus JCM 31185.</title>
        <authorList>
            <person name="Suzuki S."/>
            <person name="Endo A."/>
            <person name="Kajikawa A."/>
        </authorList>
    </citation>
    <scope>NUCLEOTIDE SEQUENCE [LARGE SCALE GENOMIC DNA]</scope>
    <source>
        <strain evidence="10 11">JCM 31185</strain>
    </source>
</reference>
<feature type="transmembrane region" description="Helical" evidence="8">
    <location>
        <begin position="267"/>
        <end position="288"/>
    </location>
</feature>
<dbReference type="Proteomes" id="UP001628078">
    <property type="component" value="Unassembled WGS sequence"/>
</dbReference>
<evidence type="ECO:0000256" key="8">
    <source>
        <dbReference type="SAM" id="Phobius"/>
    </source>
</evidence>
<proteinExistence type="inferred from homology"/>
<keyword evidence="6 8" id="KW-1133">Transmembrane helix</keyword>
<feature type="transmembrane region" description="Helical" evidence="8">
    <location>
        <begin position="439"/>
        <end position="460"/>
    </location>
</feature>
<dbReference type="Gene3D" id="1.20.1720.10">
    <property type="entry name" value="Multidrug resistance protein D"/>
    <property type="match status" value="1"/>
</dbReference>
<dbReference type="PANTHER" id="PTHR42718">
    <property type="entry name" value="MAJOR FACILITATOR SUPERFAMILY MULTIDRUG TRANSPORTER MFSC"/>
    <property type="match status" value="1"/>
</dbReference>
<evidence type="ECO:0000256" key="7">
    <source>
        <dbReference type="ARBA" id="ARBA00023136"/>
    </source>
</evidence>
<dbReference type="Pfam" id="PF07690">
    <property type="entry name" value="MFS_1"/>
    <property type="match status" value="1"/>
</dbReference>
<gene>
    <name evidence="10" type="ORF">JCM31185_07930</name>
</gene>
<dbReference type="InterPro" id="IPR036259">
    <property type="entry name" value="MFS_trans_sf"/>
</dbReference>
<comment type="caution">
    <text evidence="10">The sequence shown here is derived from an EMBL/GenBank/DDBJ whole genome shotgun (WGS) entry which is preliminary data.</text>
</comment>
<feature type="transmembrane region" description="Helical" evidence="8">
    <location>
        <begin position="52"/>
        <end position="71"/>
    </location>
</feature>
<evidence type="ECO:0000259" key="9">
    <source>
        <dbReference type="PROSITE" id="PS50850"/>
    </source>
</evidence>
<dbReference type="InterPro" id="IPR011701">
    <property type="entry name" value="MFS"/>
</dbReference>
<dbReference type="InterPro" id="IPR004638">
    <property type="entry name" value="EmrB-like"/>
</dbReference>
<dbReference type="EMBL" id="BQXO01000002">
    <property type="protein sequence ID" value="GKT05504.1"/>
    <property type="molecule type" value="Genomic_DNA"/>
</dbReference>
<dbReference type="PRINTS" id="PR01036">
    <property type="entry name" value="TCRTETB"/>
</dbReference>
<sequence>MAPTRTLNVNLILAIFATGLMSFAGVVVETAMNITFPVLMKQFAITTGTVQWLTTGYLLIVATFVPISAFLKQRFKTRQLFLTANLLFLSGLLLDSVAPTFSLLLVGRLIQGVGTGIALPLMFNIILEQAPLDKIGLLMGIGTLVTAVAPALGPTYGGLIVSNLQWRDIFIFLIPILLLSLLLGLTAIKQVSPTKNVRLDTVSWLLIALAFISLILGISQLTLITIKPWFTITGLVVGSLAIIGFFRHVQRVNQPLINVAVFKQPVFNWHLLGFFLLQATSLGLSFLLPNFLQLVNDKTALVAGLIVLPGAAIGALFAPLSGSILDHFGPRFPILTGALLQLIAVAGLAITTMSLTANHLLLWYLIFMFGTGLAFGNIMTTGISALSASQQSDGNAIYNTVQQFAGAVGTAIASAIVALTQASHQASFTYRTQLGTHRAFIVLSGILFINFIVLAVGLHLNQQQRTKR</sequence>
<feature type="transmembrane region" description="Helical" evidence="8">
    <location>
        <begin position="80"/>
        <end position="98"/>
    </location>
</feature>
<feature type="transmembrane region" description="Helical" evidence="8">
    <location>
        <begin position="332"/>
        <end position="355"/>
    </location>
</feature>
<evidence type="ECO:0000256" key="6">
    <source>
        <dbReference type="ARBA" id="ARBA00022989"/>
    </source>
</evidence>
<feature type="transmembrane region" description="Helical" evidence="8">
    <location>
        <begin position="396"/>
        <end position="419"/>
    </location>
</feature>
<keyword evidence="7 8" id="KW-0472">Membrane</keyword>
<comment type="similarity">
    <text evidence="2">Belongs to the major facilitator superfamily. EmrB family.</text>
</comment>
<dbReference type="Gene3D" id="1.20.1250.20">
    <property type="entry name" value="MFS general substrate transporter like domains"/>
    <property type="match status" value="1"/>
</dbReference>
<evidence type="ECO:0000256" key="3">
    <source>
        <dbReference type="ARBA" id="ARBA00022448"/>
    </source>
</evidence>
<evidence type="ECO:0000313" key="11">
    <source>
        <dbReference type="Proteomes" id="UP001628078"/>
    </source>
</evidence>
<feature type="transmembrane region" description="Helical" evidence="8">
    <location>
        <begin position="12"/>
        <end position="32"/>
    </location>
</feature>
<keyword evidence="5 8" id="KW-0812">Transmembrane</keyword>
<dbReference type="SUPFAM" id="SSF103473">
    <property type="entry name" value="MFS general substrate transporter"/>
    <property type="match status" value="1"/>
</dbReference>
<evidence type="ECO:0000256" key="1">
    <source>
        <dbReference type="ARBA" id="ARBA00004651"/>
    </source>
</evidence>
<organism evidence="10 11">
    <name type="scientific">Furfurilactobacillus curtus</name>
    <dbReference type="NCBI Taxonomy" id="1746200"/>
    <lineage>
        <taxon>Bacteria</taxon>
        <taxon>Bacillati</taxon>
        <taxon>Bacillota</taxon>
        <taxon>Bacilli</taxon>
        <taxon>Lactobacillales</taxon>
        <taxon>Lactobacillaceae</taxon>
        <taxon>Furfurilactobacillus</taxon>
    </lineage>
</organism>
<dbReference type="PANTHER" id="PTHR42718:SF9">
    <property type="entry name" value="MAJOR FACILITATOR SUPERFAMILY MULTIDRUG TRANSPORTER MFSC"/>
    <property type="match status" value="1"/>
</dbReference>
<feature type="transmembrane region" description="Helical" evidence="8">
    <location>
        <begin position="361"/>
        <end position="384"/>
    </location>
</feature>
<evidence type="ECO:0000313" key="10">
    <source>
        <dbReference type="EMBL" id="GKT05504.1"/>
    </source>
</evidence>
<evidence type="ECO:0000256" key="2">
    <source>
        <dbReference type="ARBA" id="ARBA00008537"/>
    </source>
</evidence>
<dbReference type="NCBIfam" id="TIGR00711">
    <property type="entry name" value="efflux_EmrB"/>
    <property type="match status" value="1"/>
</dbReference>
<feature type="transmembrane region" description="Helical" evidence="8">
    <location>
        <begin position="104"/>
        <end position="123"/>
    </location>
</feature>
<protein>
    <submittedName>
        <fullName evidence="10">MFS transporter</fullName>
    </submittedName>
</protein>
<name>A0ABQ5JQ72_9LACO</name>
<dbReference type="InterPro" id="IPR020846">
    <property type="entry name" value="MFS_dom"/>
</dbReference>
<dbReference type="PROSITE" id="PS50850">
    <property type="entry name" value="MFS"/>
    <property type="match status" value="1"/>
</dbReference>
<keyword evidence="11" id="KW-1185">Reference proteome</keyword>
<feature type="transmembrane region" description="Helical" evidence="8">
    <location>
        <begin position="201"/>
        <end position="223"/>
    </location>
</feature>
<comment type="subcellular location">
    <subcellularLocation>
        <location evidence="1">Cell membrane</location>
        <topology evidence="1">Multi-pass membrane protein</topology>
    </subcellularLocation>
</comment>
<feature type="transmembrane region" description="Helical" evidence="8">
    <location>
        <begin position="169"/>
        <end position="189"/>
    </location>
</feature>
<evidence type="ECO:0000256" key="5">
    <source>
        <dbReference type="ARBA" id="ARBA00022692"/>
    </source>
</evidence>
<feature type="transmembrane region" description="Helical" evidence="8">
    <location>
        <begin position="300"/>
        <end position="320"/>
    </location>
</feature>
<feature type="domain" description="Major facilitator superfamily (MFS) profile" evidence="9">
    <location>
        <begin position="10"/>
        <end position="462"/>
    </location>
</feature>
<keyword evidence="3" id="KW-0813">Transport</keyword>
<feature type="transmembrane region" description="Helical" evidence="8">
    <location>
        <begin position="229"/>
        <end position="246"/>
    </location>
</feature>
<keyword evidence="4" id="KW-1003">Cell membrane</keyword>
<dbReference type="RefSeq" id="WP_407882801.1">
    <property type="nucleotide sequence ID" value="NZ_BQXO01000002.1"/>
</dbReference>
<evidence type="ECO:0000256" key="4">
    <source>
        <dbReference type="ARBA" id="ARBA00022475"/>
    </source>
</evidence>
<feature type="transmembrane region" description="Helical" evidence="8">
    <location>
        <begin position="135"/>
        <end position="157"/>
    </location>
</feature>
<accession>A0ABQ5JQ72</accession>